<dbReference type="AlphaFoldDB" id="A0AAE5GQ76"/>
<dbReference type="EMBL" id="VTXO01000003">
    <property type="protein sequence ID" value="NOI81013.1"/>
    <property type="molecule type" value="Genomic_DNA"/>
</dbReference>
<comment type="caution">
    <text evidence="1">The sequence shown here is derived from an EMBL/GenBank/DDBJ whole genome shotgun (WGS) entry which is preliminary data.</text>
</comment>
<dbReference type="Proteomes" id="UP000572722">
    <property type="component" value="Unassembled WGS sequence"/>
</dbReference>
<gene>
    <name evidence="1" type="ORF">F0237_10095</name>
</gene>
<accession>A0AAE5GQ76</accession>
<evidence type="ECO:0000313" key="1">
    <source>
        <dbReference type="EMBL" id="NOI81013.1"/>
    </source>
</evidence>
<protein>
    <submittedName>
        <fullName evidence="1">Uncharacterized protein</fullName>
    </submittedName>
</protein>
<sequence length="155" mass="17697">MVIVLGALAIYQYGEGYYKPGNISGLNENLKGQWDCQFYRGASGGKANIKINFEDDIKYTSTFSITVYGNNDSGNQIYILDEYGKYSLDKDELILNQGGCEFEKVSYNKDDAVYRALLSRCEEPTVDKFKILDFTDSQLSMTQNFTEKYQCRKIN</sequence>
<name>A0AAE5GQ76_9VIBR</name>
<reference evidence="1 2" key="1">
    <citation type="submission" date="2019-08" db="EMBL/GenBank/DDBJ databases">
        <title>Draft genome sequencing and comparative genomics of hatchery-associated Vibrios.</title>
        <authorList>
            <person name="Kehlet-Delgado H."/>
            <person name="Mueller R.S."/>
        </authorList>
    </citation>
    <scope>NUCLEOTIDE SEQUENCE [LARGE SCALE GENOMIC DNA]</scope>
    <source>
        <strain evidence="1 2">01-65-5-1</strain>
    </source>
</reference>
<dbReference type="RefSeq" id="WP_171321824.1">
    <property type="nucleotide sequence ID" value="NZ_VTXO01000003.1"/>
</dbReference>
<evidence type="ECO:0000313" key="2">
    <source>
        <dbReference type="Proteomes" id="UP000572722"/>
    </source>
</evidence>
<proteinExistence type="predicted"/>
<organism evidence="1 2">
    <name type="scientific">Vibrio tubiashii</name>
    <dbReference type="NCBI Taxonomy" id="29498"/>
    <lineage>
        <taxon>Bacteria</taxon>
        <taxon>Pseudomonadati</taxon>
        <taxon>Pseudomonadota</taxon>
        <taxon>Gammaproteobacteria</taxon>
        <taxon>Vibrionales</taxon>
        <taxon>Vibrionaceae</taxon>
        <taxon>Vibrio</taxon>
        <taxon>Vibrio oreintalis group</taxon>
    </lineage>
</organism>